<dbReference type="SUPFAM" id="SSF82109">
    <property type="entry name" value="MIR domain"/>
    <property type="match status" value="1"/>
</dbReference>
<protein>
    <recommendedName>
        <fullName evidence="3">MIR domain-containing protein</fullName>
    </recommendedName>
</protein>
<feature type="compositionally biased region" description="Basic and acidic residues" evidence="2">
    <location>
        <begin position="58"/>
        <end position="73"/>
    </location>
</feature>
<accession>E9FUG7</accession>
<dbReference type="GO" id="GO:0006816">
    <property type="term" value="P:calcium ion transport"/>
    <property type="evidence" value="ECO:0007669"/>
    <property type="project" value="InterPro"/>
</dbReference>
<dbReference type="InterPro" id="IPR015925">
    <property type="entry name" value="Ryanodine_IP3_receptor"/>
</dbReference>
<dbReference type="InParanoid" id="E9FUG7"/>
<evidence type="ECO:0000313" key="5">
    <source>
        <dbReference type="Proteomes" id="UP000000305"/>
    </source>
</evidence>
<dbReference type="EMBL" id="GL732525">
    <property type="protein sequence ID" value="EFX88925.1"/>
    <property type="molecule type" value="Genomic_DNA"/>
</dbReference>
<dbReference type="OMA" id="SLPQCAC"/>
<proteinExistence type="predicted"/>
<dbReference type="Pfam" id="PF02815">
    <property type="entry name" value="MIR"/>
    <property type="match status" value="1"/>
</dbReference>
<sequence>MSQEGEKPTSIHYIRHVQQSTLGNAEVVQHDPCRGGAAHWNSLFSFKHLATGQYLTAEHDGGRNEEQITRLEQRPSLPQCACTSRQ</sequence>
<organism evidence="4 5">
    <name type="scientific">Daphnia pulex</name>
    <name type="common">Water flea</name>
    <dbReference type="NCBI Taxonomy" id="6669"/>
    <lineage>
        <taxon>Eukaryota</taxon>
        <taxon>Metazoa</taxon>
        <taxon>Ecdysozoa</taxon>
        <taxon>Arthropoda</taxon>
        <taxon>Crustacea</taxon>
        <taxon>Branchiopoda</taxon>
        <taxon>Diplostraca</taxon>
        <taxon>Cladocera</taxon>
        <taxon>Anomopoda</taxon>
        <taxon>Daphniidae</taxon>
        <taxon>Daphnia</taxon>
    </lineage>
</organism>
<dbReference type="KEGG" id="dpx:DAPPUDRAFT_234058"/>
<dbReference type="InterPro" id="IPR036300">
    <property type="entry name" value="MIR_dom_sf"/>
</dbReference>
<reference evidence="4 5" key="1">
    <citation type="journal article" date="2011" name="Science">
        <title>The ecoresponsive genome of Daphnia pulex.</title>
        <authorList>
            <person name="Colbourne J.K."/>
            <person name="Pfrender M.E."/>
            <person name="Gilbert D."/>
            <person name="Thomas W.K."/>
            <person name="Tucker A."/>
            <person name="Oakley T.H."/>
            <person name="Tokishita S."/>
            <person name="Aerts A."/>
            <person name="Arnold G.J."/>
            <person name="Basu M.K."/>
            <person name="Bauer D.J."/>
            <person name="Caceres C.E."/>
            <person name="Carmel L."/>
            <person name="Casola C."/>
            <person name="Choi J.H."/>
            <person name="Detter J.C."/>
            <person name="Dong Q."/>
            <person name="Dusheyko S."/>
            <person name="Eads B.D."/>
            <person name="Frohlich T."/>
            <person name="Geiler-Samerotte K.A."/>
            <person name="Gerlach D."/>
            <person name="Hatcher P."/>
            <person name="Jogdeo S."/>
            <person name="Krijgsveld J."/>
            <person name="Kriventseva E.V."/>
            <person name="Kultz D."/>
            <person name="Laforsch C."/>
            <person name="Lindquist E."/>
            <person name="Lopez J."/>
            <person name="Manak J.R."/>
            <person name="Muller J."/>
            <person name="Pangilinan J."/>
            <person name="Patwardhan R.P."/>
            <person name="Pitluck S."/>
            <person name="Pritham E.J."/>
            <person name="Rechtsteiner A."/>
            <person name="Rho M."/>
            <person name="Rogozin I.B."/>
            <person name="Sakarya O."/>
            <person name="Salamov A."/>
            <person name="Schaack S."/>
            <person name="Shapiro H."/>
            <person name="Shiga Y."/>
            <person name="Skalitzky C."/>
            <person name="Smith Z."/>
            <person name="Souvorov A."/>
            <person name="Sung W."/>
            <person name="Tang Z."/>
            <person name="Tsuchiya D."/>
            <person name="Tu H."/>
            <person name="Vos H."/>
            <person name="Wang M."/>
            <person name="Wolf Y.I."/>
            <person name="Yamagata H."/>
            <person name="Yamada T."/>
            <person name="Ye Y."/>
            <person name="Shaw J.R."/>
            <person name="Andrews J."/>
            <person name="Crease T.J."/>
            <person name="Tang H."/>
            <person name="Lucas S.M."/>
            <person name="Robertson H.M."/>
            <person name="Bork P."/>
            <person name="Koonin E.V."/>
            <person name="Zdobnov E.M."/>
            <person name="Grigoriev I.V."/>
            <person name="Lynch M."/>
            <person name="Boore J.L."/>
        </authorList>
    </citation>
    <scope>NUCLEOTIDE SEQUENCE [LARGE SCALE GENOMIC DNA]</scope>
</reference>
<dbReference type="AlphaFoldDB" id="E9FUG7"/>
<evidence type="ECO:0000256" key="1">
    <source>
        <dbReference type="ARBA" id="ARBA00022737"/>
    </source>
</evidence>
<evidence type="ECO:0000259" key="3">
    <source>
        <dbReference type="Pfam" id="PF02815"/>
    </source>
</evidence>
<dbReference type="InterPro" id="IPR016093">
    <property type="entry name" value="MIR_motif"/>
</dbReference>
<keyword evidence="5" id="KW-1185">Reference proteome</keyword>
<dbReference type="Proteomes" id="UP000000305">
    <property type="component" value="Unassembled WGS sequence"/>
</dbReference>
<name>E9FUG7_DAPPU</name>
<dbReference type="OrthoDB" id="76898at2759"/>
<dbReference type="PANTHER" id="PTHR13715:SF102">
    <property type="entry name" value="INOSITOL 1,4,5-TRISPHOSPHATE RECEPTOR"/>
    <property type="match status" value="1"/>
</dbReference>
<dbReference type="PANTHER" id="PTHR13715">
    <property type="entry name" value="RYANODINE RECEPTOR AND IP3 RECEPTOR"/>
    <property type="match status" value="1"/>
</dbReference>
<gene>
    <name evidence="4" type="ORF">DAPPUDRAFT_234058</name>
</gene>
<keyword evidence="1" id="KW-0677">Repeat</keyword>
<feature type="domain" description="MIR" evidence="3">
    <location>
        <begin position="22"/>
        <end position="61"/>
    </location>
</feature>
<dbReference type="HOGENOM" id="CLU_2500181_0_0_1"/>
<evidence type="ECO:0000313" key="4">
    <source>
        <dbReference type="EMBL" id="EFX88925.1"/>
    </source>
</evidence>
<evidence type="ECO:0000256" key="2">
    <source>
        <dbReference type="SAM" id="MobiDB-lite"/>
    </source>
</evidence>
<feature type="region of interest" description="Disordered" evidence="2">
    <location>
        <begin position="58"/>
        <end position="86"/>
    </location>
</feature>
<dbReference type="eggNOG" id="KOG3533">
    <property type="taxonomic scope" value="Eukaryota"/>
</dbReference>
<dbReference type="Gene3D" id="2.80.10.50">
    <property type="match status" value="1"/>
</dbReference>
<dbReference type="STRING" id="6669.E9FUG7"/>